<keyword evidence="3" id="KW-1185">Reference proteome</keyword>
<gene>
    <name evidence="2" type="ORF">CHGG_02317</name>
</gene>
<dbReference type="HOGENOM" id="CLU_016354_1_0_1"/>
<dbReference type="Pfam" id="PF20736">
    <property type="entry name" value="Glyco_hydro127M"/>
    <property type="match status" value="1"/>
</dbReference>
<dbReference type="EMBL" id="CH408030">
    <property type="protein sequence ID" value="EAQ90382.1"/>
    <property type="molecule type" value="Genomic_DNA"/>
</dbReference>
<dbReference type="eggNOG" id="ENOG502QVKK">
    <property type="taxonomic scope" value="Eukaryota"/>
</dbReference>
<dbReference type="OrthoDB" id="5358475at2759"/>
<evidence type="ECO:0000259" key="1">
    <source>
        <dbReference type="Pfam" id="PF20736"/>
    </source>
</evidence>
<dbReference type="Proteomes" id="UP000001056">
    <property type="component" value="Unassembled WGS sequence"/>
</dbReference>
<dbReference type="InterPro" id="IPR049046">
    <property type="entry name" value="Beta-AFase-like_GH127_middle"/>
</dbReference>
<dbReference type="GeneID" id="4388480"/>
<dbReference type="OMA" id="WERGPYW"/>
<dbReference type="AlphaFoldDB" id="Q2HBT7"/>
<sequence>MGRGIPSWLLEHAELAEEDQVLLWETMDMLYEMSKFKWENWYNETKYQKVIADPTTNNPLFPYLHGVNVGQVIRRFTHSESLLNTTFNAVDWTFKYKGAASGTILADEIQRDLAPFMGSELCTAVETGYSLAYLYHALGTNSFADRAELVIFNALPTMLGHDMWSHQYMTRPNGPWALNQNRLPSLFTTANGVATIFGLEPQYPCCTVNFPQGYPKFLANSWGRADNGLVHALLSPSTVDTTVPQVGRVVVKCETEYPFSNRLRYVVDAESDFDLYLRFPSWGMLSKSFLSLAVDGAAVESLPMSPNSDTGLLRVSVPKGHSILEYYIDSAVRVEQRERADGAVSVYVGNILYALDVGGSVTTTLPHRYWDVRGKGTDEFSEYENVKDNYYNFTKPWNVAIDPSTLEYHRGDADIGIQRGFSALETDRGPTNYLTVQGCEIDWPVREGVAPDVPPKNPTCVTERQTYRMIPYGLAKIHMSELPVIKSARRRGARVVSGNMGLTEESVGFDGLDDL</sequence>
<dbReference type="RefSeq" id="XP_001228833.1">
    <property type="nucleotide sequence ID" value="XM_001228832.1"/>
</dbReference>
<proteinExistence type="predicted"/>
<dbReference type="VEuPathDB" id="FungiDB:CHGG_02317"/>
<organism evidence="2 3">
    <name type="scientific">Chaetomium globosum (strain ATCC 6205 / CBS 148.51 / DSM 1962 / NBRC 6347 / NRRL 1970)</name>
    <name type="common">Soil fungus</name>
    <dbReference type="NCBI Taxonomy" id="306901"/>
    <lineage>
        <taxon>Eukaryota</taxon>
        <taxon>Fungi</taxon>
        <taxon>Dikarya</taxon>
        <taxon>Ascomycota</taxon>
        <taxon>Pezizomycotina</taxon>
        <taxon>Sordariomycetes</taxon>
        <taxon>Sordariomycetidae</taxon>
        <taxon>Sordariales</taxon>
        <taxon>Chaetomiaceae</taxon>
        <taxon>Chaetomium</taxon>
    </lineage>
</organism>
<protein>
    <recommendedName>
        <fullName evidence="1">Non-reducing end beta-L-arabinofuranosidase-like GH127 middle domain-containing protein</fullName>
    </recommendedName>
</protein>
<dbReference type="InParanoid" id="Q2HBT7"/>
<accession>Q2HBT7</accession>
<feature type="domain" description="Non-reducing end beta-L-arabinofuranosidase-like GH127 middle" evidence="1">
    <location>
        <begin position="232"/>
        <end position="299"/>
    </location>
</feature>
<evidence type="ECO:0000313" key="3">
    <source>
        <dbReference type="Proteomes" id="UP000001056"/>
    </source>
</evidence>
<reference evidence="3" key="1">
    <citation type="journal article" date="2015" name="Genome Announc.">
        <title>Draft genome sequence of the cellulolytic fungus Chaetomium globosum.</title>
        <authorList>
            <person name="Cuomo C.A."/>
            <person name="Untereiner W.A."/>
            <person name="Ma L.-J."/>
            <person name="Grabherr M."/>
            <person name="Birren B.W."/>
        </authorList>
    </citation>
    <scope>NUCLEOTIDE SEQUENCE [LARGE SCALE GENOMIC DNA]</scope>
    <source>
        <strain evidence="3">ATCC 6205 / CBS 148.51 / DSM 1962 / NBRC 6347 / NRRL 1970</strain>
    </source>
</reference>
<evidence type="ECO:0000313" key="2">
    <source>
        <dbReference type="EMBL" id="EAQ90382.1"/>
    </source>
</evidence>
<name>Q2HBT7_CHAGB</name>